<reference evidence="7 8" key="1">
    <citation type="submission" date="2015-01" db="EMBL/GenBank/DDBJ databases">
        <title>Vibrio sp. C94 JCM 19241 whole genome shotgun sequence.</title>
        <authorList>
            <person name="Sawabe T."/>
            <person name="Meirelles P."/>
            <person name="Feng G."/>
            <person name="Sayaka M."/>
            <person name="Hattori M."/>
            <person name="Ohkuma M."/>
        </authorList>
    </citation>
    <scope>NUCLEOTIDE SEQUENCE [LARGE SCALE GENOMIC DNA]</scope>
    <source>
        <strain evidence="8">JCM 19241</strain>
    </source>
</reference>
<keyword evidence="3 6" id="KW-0812">Transmembrane</keyword>
<keyword evidence="5 6" id="KW-0472">Membrane</keyword>
<name>A0A0B8QBA1_9VIBR</name>
<dbReference type="InterPro" id="IPR050833">
    <property type="entry name" value="Poly_Biosynth_Transport"/>
</dbReference>
<feature type="transmembrane region" description="Helical" evidence="6">
    <location>
        <begin position="346"/>
        <end position="363"/>
    </location>
</feature>
<proteinExistence type="predicted"/>
<dbReference type="InterPro" id="IPR002797">
    <property type="entry name" value="Polysacc_synth"/>
</dbReference>
<dbReference type="Proteomes" id="UP000031666">
    <property type="component" value="Unassembled WGS sequence"/>
</dbReference>
<gene>
    <name evidence="7" type="ORF">JCM19241_5438</name>
</gene>
<feature type="transmembrane region" description="Helical" evidence="6">
    <location>
        <begin position="401"/>
        <end position="419"/>
    </location>
</feature>
<feature type="transmembrane region" description="Helical" evidence="6">
    <location>
        <begin position="199"/>
        <end position="220"/>
    </location>
</feature>
<dbReference type="Pfam" id="PF01943">
    <property type="entry name" value="Polysacc_synt"/>
    <property type="match status" value="1"/>
</dbReference>
<evidence type="ECO:0000256" key="6">
    <source>
        <dbReference type="SAM" id="Phobius"/>
    </source>
</evidence>
<organism evidence="7 8">
    <name type="scientific">Vibrio ishigakensis</name>
    <dbReference type="NCBI Taxonomy" id="1481914"/>
    <lineage>
        <taxon>Bacteria</taxon>
        <taxon>Pseudomonadati</taxon>
        <taxon>Pseudomonadota</taxon>
        <taxon>Gammaproteobacteria</taxon>
        <taxon>Vibrionales</taxon>
        <taxon>Vibrionaceae</taxon>
        <taxon>Vibrio</taxon>
    </lineage>
</organism>
<evidence type="ECO:0000313" key="7">
    <source>
        <dbReference type="EMBL" id="GAM74242.1"/>
    </source>
</evidence>
<dbReference type="AlphaFoldDB" id="A0A0B8QBA1"/>
<feature type="transmembrane region" description="Helical" evidence="6">
    <location>
        <begin position="369"/>
        <end position="389"/>
    </location>
</feature>
<feature type="transmembrane region" description="Helical" evidence="6">
    <location>
        <begin position="144"/>
        <end position="163"/>
    </location>
</feature>
<sequence>MKENPKFQMAAFALSIALSKGLSLIMLPIFTRFLTPAEMGELELVATTMAVLGILISFALHEALYRFATRNGLTRANQIFTLTFGLSLICSIVALALVSVVGEGQLISQSSLYILAISLSIESPLAICMVWLRMQDKTLTFIKISLGISLVQALCVLLALNLGYGVQGVLLSAFMAHLVQLLCSLYSSKLKITRPSKRLVKVSLKYCLPLKLSGLVAFGLNGSERWIIASNTSLEVLGQYAIAAKFALAMCFLIQPFGMWWMPKRIKLAKEHPEQAVSYTQMGITLVGMLAMCVLCFGQLFIQYALPEIYNPSALLLVGTLLMALGKEWGELLNLGSLVKGRTLPLFWINLGVVILALSSLFMHQELSIWTIMLTLGLAQLGRALIILFISQRAYSLPFNLSRLSIAMVLPIVGLLLAYQEITLG</sequence>
<dbReference type="EMBL" id="BBSC01000002">
    <property type="protein sequence ID" value="GAM74242.1"/>
    <property type="molecule type" value="Genomic_DNA"/>
</dbReference>
<accession>A0A0B8QBA1</accession>
<comment type="subcellular location">
    <subcellularLocation>
        <location evidence="1">Cell membrane</location>
        <topology evidence="1">Multi-pass membrane protein</topology>
    </subcellularLocation>
</comment>
<protein>
    <submittedName>
        <fullName evidence="7">Oligosaccharide translocase sypK</fullName>
    </submittedName>
</protein>
<feature type="transmembrane region" description="Helical" evidence="6">
    <location>
        <begin position="309"/>
        <end position="326"/>
    </location>
</feature>
<dbReference type="STRING" id="1481914.JCM19241_5438"/>
<comment type="caution">
    <text evidence="7">The sequence shown here is derived from an EMBL/GenBank/DDBJ whole genome shotgun (WGS) entry which is preliminary data.</text>
</comment>
<dbReference type="PANTHER" id="PTHR30250">
    <property type="entry name" value="PST FAMILY PREDICTED COLANIC ACID TRANSPORTER"/>
    <property type="match status" value="1"/>
</dbReference>
<keyword evidence="2" id="KW-1003">Cell membrane</keyword>
<evidence type="ECO:0000256" key="5">
    <source>
        <dbReference type="ARBA" id="ARBA00023136"/>
    </source>
</evidence>
<evidence type="ECO:0000256" key="4">
    <source>
        <dbReference type="ARBA" id="ARBA00022989"/>
    </source>
</evidence>
<keyword evidence="4 6" id="KW-1133">Transmembrane helix</keyword>
<evidence type="ECO:0000313" key="8">
    <source>
        <dbReference type="Proteomes" id="UP000031666"/>
    </source>
</evidence>
<feature type="transmembrane region" description="Helical" evidence="6">
    <location>
        <begin position="112"/>
        <end position="132"/>
    </location>
</feature>
<evidence type="ECO:0000256" key="1">
    <source>
        <dbReference type="ARBA" id="ARBA00004651"/>
    </source>
</evidence>
<evidence type="ECO:0000256" key="2">
    <source>
        <dbReference type="ARBA" id="ARBA00022475"/>
    </source>
</evidence>
<dbReference type="GO" id="GO:0005886">
    <property type="term" value="C:plasma membrane"/>
    <property type="evidence" value="ECO:0007669"/>
    <property type="project" value="UniProtKB-SubCell"/>
</dbReference>
<feature type="transmembrane region" description="Helical" evidence="6">
    <location>
        <begin position="283"/>
        <end position="303"/>
    </location>
</feature>
<feature type="transmembrane region" description="Helical" evidence="6">
    <location>
        <begin position="47"/>
        <end position="67"/>
    </location>
</feature>
<feature type="transmembrane region" description="Helical" evidence="6">
    <location>
        <begin position="79"/>
        <end position="100"/>
    </location>
</feature>
<feature type="transmembrane region" description="Helical" evidence="6">
    <location>
        <begin position="240"/>
        <end position="262"/>
    </location>
</feature>
<reference evidence="7 8" key="2">
    <citation type="submission" date="2015-01" db="EMBL/GenBank/DDBJ databases">
        <authorList>
            <consortium name="NBRP consortium"/>
            <person name="Sawabe T."/>
            <person name="Meirelles P."/>
            <person name="Feng G."/>
            <person name="Sayaka M."/>
            <person name="Hattori M."/>
            <person name="Ohkuma M."/>
        </authorList>
    </citation>
    <scope>NUCLEOTIDE SEQUENCE [LARGE SCALE GENOMIC DNA]</scope>
    <source>
        <strain evidence="8">JCM 19241</strain>
    </source>
</reference>
<feature type="transmembrane region" description="Helical" evidence="6">
    <location>
        <begin position="169"/>
        <end position="187"/>
    </location>
</feature>
<dbReference type="PANTHER" id="PTHR30250:SF11">
    <property type="entry name" value="O-ANTIGEN TRANSPORTER-RELATED"/>
    <property type="match status" value="1"/>
</dbReference>
<evidence type="ECO:0000256" key="3">
    <source>
        <dbReference type="ARBA" id="ARBA00022692"/>
    </source>
</evidence>